<dbReference type="Proteomes" id="UP000318538">
    <property type="component" value="Chromosome"/>
</dbReference>
<protein>
    <submittedName>
        <fullName evidence="1">Uncharacterized protein</fullName>
    </submittedName>
</protein>
<evidence type="ECO:0000313" key="1">
    <source>
        <dbReference type="EMBL" id="QDT05472.1"/>
    </source>
</evidence>
<name>A0A517NEC8_9BACT</name>
<sequence>MLTESTVENMFRQLMKTEDRNEETFEKAEELLEVELRPESPLRHRLTVELEELRTLATKS</sequence>
<proteinExistence type="predicted"/>
<gene>
    <name evidence="1" type="ORF">K227x_38720</name>
</gene>
<reference evidence="1 2" key="1">
    <citation type="submission" date="2019-02" db="EMBL/GenBank/DDBJ databases">
        <title>Deep-cultivation of Planctomycetes and their phenomic and genomic characterization uncovers novel biology.</title>
        <authorList>
            <person name="Wiegand S."/>
            <person name="Jogler M."/>
            <person name="Boedeker C."/>
            <person name="Pinto D."/>
            <person name="Vollmers J."/>
            <person name="Rivas-Marin E."/>
            <person name="Kohn T."/>
            <person name="Peeters S.H."/>
            <person name="Heuer A."/>
            <person name="Rast P."/>
            <person name="Oberbeckmann S."/>
            <person name="Bunk B."/>
            <person name="Jeske O."/>
            <person name="Meyerdierks A."/>
            <person name="Storesund J.E."/>
            <person name="Kallscheuer N."/>
            <person name="Luecker S."/>
            <person name="Lage O.M."/>
            <person name="Pohl T."/>
            <person name="Merkel B.J."/>
            <person name="Hornburger P."/>
            <person name="Mueller R.-W."/>
            <person name="Bruemmer F."/>
            <person name="Labrenz M."/>
            <person name="Spormann A.M."/>
            <person name="Op den Camp H."/>
            <person name="Overmann J."/>
            <person name="Amann R."/>
            <person name="Jetten M.S.M."/>
            <person name="Mascher T."/>
            <person name="Medema M.H."/>
            <person name="Devos D.P."/>
            <person name="Kaster A.-K."/>
            <person name="Ovreas L."/>
            <person name="Rohde M."/>
            <person name="Galperin M.Y."/>
            <person name="Jogler C."/>
        </authorList>
    </citation>
    <scope>NUCLEOTIDE SEQUENCE [LARGE SCALE GENOMIC DNA]</scope>
    <source>
        <strain evidence="1 2">K22_7</strain>
    </source>
</reference>
<organism evidence="1 2">
    <name type="scientific">Rubripirellula lacrimiformis</name>
    <dbReference type="NCBI Taxonomy" id="1930273"/>
    <lineage>
        <taxon>Bacteria</taxon>
        <taxon>Pseudomonadati</taxon>
        <taxon>Planctomycetota</taxon>
        <taxon>Planctomycetia</taxon>
        <taxon>Pirellulales</taxon>
        <taxon>Pirellulaceae</taxon>
        <taxon>Rubripirellula</taxon>
    </lineage>
</organism>
<dbReference type="AlphaFoldDB" id="A0A517NEC8"/>
<keyword evidence="2" id="KW-1185">Reference proteome</keyword>
<dbReference type="EMBL" id="CP036525">
    <property type="protein sequence ID" value="QDT05472.1"/>
    <property type="molecule type" value="Genomic_DNA"/>
</dbReference>
<dbReference type="KEGG" id="rlc:K227x_38720"/>
<dbReference type="RefSeq" id="WP_145171608.1">
    <property type="nucleotide sequence ID" value="NZ_CP036525.1"/>
</dbReference>
<accession>A0A517NEC8</accession>
<evidence type="ECO:0000313" key="2">
    <source>
        <dbReference type="Proteomes" id="UP000318538"/>
    </source>
</evidence>